<dbReference type="Gene3D" id="3.30.40.10">
    <property type="entry name" value="Zinc/RING finger domain, C3HC4 (zinc finger)"/>
    <property type="match status" value="1"/>
</dbReference>
<feature type="compositionally biased region" description="Low complexity" evidence="12">
    <location>
        <begin position="10"/>
        <end position="24"/>
    </location>
</feature>
<feature type="domain" description="SIAH-type" evidence="14">
    <location>
        <begin position="565"/>
        <end position="623"/>
    </location>
</feature>
<evidence type="ECO:0000256" key="12">
    <source>
        <dbReference type="SAM" id="MobiDB-lite"/>
    </source>
</evidence>
<evidence type="ECO:0000256" key="2">
    <source>
        <dbReference type="ARBA" id="ARBA00004906"/>
    </source>
</evidence>
<reference evidence="16" key="2">
    <citation type="journal article" date="2017" name="Nat. Plants">
        <title>The Aegilops tauschii genome reveals multiple impacts of transposons.</title>
        <authorList>
            <person name="Zhao G."/>
            <person name="Zou C."/>
            <person name="Li K."/>
            <person name="Wang K."/>
            <person name="Li T."/>
            <person name="Gao L."/>
            <person name="Zhang X."/>
            <person name="Wang H."/>
            <person name="Yang Z."/>
            <person name="Liu X."/>
            <person name="Jiang W."/>
            <person name="Mao L."/>
            <person name="Kong X."/>
            <person name="Jiao Y."/>
            <person name="Jia J."/>
        </authorList>
    </citation>
    <scope>NUCLEOTIDE SEQUENCE [LARGE SCALE GENOMIC DNA]</scope>
    <source>
        <strain evidence="16">cv. AL8/78</strain>
    </source>
</reference>
<dbReference type="GO" id="GO:0008270">
    <property type="term" value="F:zinc ion binding"/>
    <property type="evidence" value="ECO:0007669"/>
    <property type="project" value="UniProtKB-KW"/>
</dbReference>
<dbReference type="SUPFAM" id="SSF49599">
    <property type="entry name" value="TRAF domain-like"/>
    <property type="match status" value="1"/>
</dbReference>
<evidence type="ECO:0000256" key="4">
    <source>
        <dbReference type="ARBA" id="ARBA00012483"/>
    </source>
</evidence>
<evidence type="ECO:0000259" key="14">
    <source>
        <dbReference type="PROSITE" id="PS51081"/>
    </source>
</evidence>
<accession>A0A453DQE6</accession>
<evidence type="ECO:0000313" key="16">
    <source>
        <dbReference type="Proteomes" id="UP000015105"/>
    </source>
</evidence>
<dbReference type="Proteomes" id="UP000015105">
    <property type="component" value="Chromosome 3D"/>
</dbReference>
<protein>
    <recommendedName>
        <fullName evidence="4">RING-type E3 ubiquitin transferase</fullName>
        <ecNumber evidence="4">2.3.2.27</ecNumber>
    </recommendedName>
</protein>
<feature type="compositionally biased region" description="Basic and acidic residues" evidence="12">
    <location>
        <begin position="476"/>
        <end position="488"/>
    </location>
</feature>
<evidence type="ECO:0000256" key="5">
    <source>
        <dbReference type="ARBA" id="ARBA00022679"/>
    </source>
</evidence>
<reference evidence="16" key="1">
    <citation type="journal article" date="2014" name="Science">
        <title>Ancient hybridizations among the ancestral genomes of bread wheat.</title>
        <authorList>
            <consortium name="International Wheat Genome Sequencing Consortium,"/>
            <person name="Marcussen T."/>
            <person name="Sandve S.R."/>
            <person name="Heier L."/>
            <person name="Spannagl M."/>
            <person name="Pfeifer M."/>
            <person name="Jakobsen K.S."/>
            <person name="Wulff B.B."/>
            <person name="Steuernagel B."/>
            <person name="Mayer K.F."/>
            <person name="Olsen O.A."/>
        </authorList>
    </citation>
    <scope>NUCLEOTIDE SEQUENCE [LARGE SCALE GENOMIC DNA]</scope>
    <source>
        <strain evidence="16">cv. AL8/78</strain>
    </source>
</reference>
<feature type="domain" description="RING-type" evidence="13">
    <location>
        <begin position="513"/>
        <end position="550"/>
    </location>
</feature>
<reference evidence="15" key="4">
    <citation type="submission" date="2019-03" db="UniProtKB">
        <authorList>
            <consortium name="EnsemblPlants"/>
        </authorList>
    </citation>
    <scope>IDENTIFICATION</scope>
</reference>
<comment type="function">
    <text evidence="10">E3 ubiquitin-protein ligase that mediates ubiquitination and subsequent proteasomal degradation of target proteins. E3 ubiquitin ligases accept ubiquitin from an E2 ubiquitin-conjugating enzyme in the form of a thioester and then directly transfers the ubiquitin to targeted substrates. It probably triggers the ubiquitin-mediated degradation of different substrates.</text>
</comment>
<dbReference type="EnsemblPlants" id="AET3Gv20037900.1">
    <property type="protein sequence ID" value="AET3Gv20037900.1"/>
    <property type="gene ID" value="AET3Gv20037900"/>
</dbReference>
<feature type="region of interest" description="Disordered" evidence="12">
    <location>
        <begin position="430"/>
        <end position="491"/>
    </location>
</feature>
<dbReference type="InterPro" id="IPR013083">
    <property type="entry name" value="Znf_RING/FYVE/PHD"/>
</dbReference>
<comment type="similarity">
    <text evidence="3">Belongs to the SINA (Seven in absentia) family.</text>
</comment>
<dbReference type="InterPro" id="IPR049548">
    <property type="entry name" value="Sina-like_RING"/>
</dbReference>
<evidence type="ECO:0000256" key="6">
    <source>
        <dbReference type="ARBA" id="ARBA00022723"/>
    </source>
</evidence>
<evidence type="ECO:0000256" key="9">
    <source>
        <dbReference type="ARBA" id="ARBA00022833"/>
    </source>
</evidence>
<sequence length="751" mass="80967">MAISAFATNPRSSSPLFFPSRAAPLHSSRRRPAPQPAAACQTADPLTGSENPLLSCWIPPRLAAHNLDLEPYLATQAAMRSNPATPANPSGSRKRGHYNSANKSRRKGDTAYRCSPHLIPPMMKLLSDEQRGFVRKIGFGSLLSMADFEMDRALTLWLIDRFSCDTEALEFEGDVSVPVRPLVASVLGIPSGPIQVVAGLHVGDALRTRHRCLKGKNAEKLAEEMRGMTEEEPFCMAFMMVILAIYLAPNTTKLVNRYLFGAAQQVGSLKQMDWCGFVADYLFRGIRKFKESEAPFVFVKGCVHILNVIYVDLVKHAAFEVPNGFPRLGVVTTEHNKWVASHPFGSLLVRRIEESVYAPVLNNMGNGSIVEGGTCADSDTNTDALANQFAITVTHQNNPHPISAYPGPARTTPDVTSLAGVEHVALETSARSAERVGFPRSREQLQSAGPSSPCSAQIAEKTQLAPEATLGRNRGSPKDDRTPERARVELPNSGQVKRAGEGTIRMDMSLLSCRVCYHPVKPPVFQCNVGHLACGTCLAELPGEQCPICEHGGGFSRCPVMDDVVLSSEMKCSYDGCQSYVPYHELDGHQRVCPHAPCFCMEPGCGFCGPPPALLGHLSVVHSVPVQKVQYGNVHRLRLSEAQCLLHAEEDDSVFLLAVGALGMATVVSAVCICAGASLEPRHAVKLRANGPPPPSSAAGSILLDTKAVTNSNRPGEVAVEELPSFLMVPPAYLAGSGASEVSLDVRIDRV</sequence>
<dbReference type="EC" id="2.3.2.27" evidence="4"/>
<proteinExistence type="inferred from homology"/>
<evidence type="ECO:0000256" key="1">
    <source>
        <dbReference type="ARBA" id="ARBA00000900"/>
    </source>
</evidence>
<dbReference type="Pfam" id="PF21362">
    <property type="entry name" value="Sina_RING"/>
    <property type="match status" value="1"/>
</dbReference>
<evidence type="ECO:0000256" key="8">
    <source>
        <dbReference type="ARBA" id="ARBA00022786"/>
    </source>
</evidence>
<dbReference type="STRING" id="200361.A0A453DQE6"/>
<reference evidence="15" key="5">
    <citation type="journal article" date="2021" name="G3 (Bethesda)">
        <title>Aegilops tauschii genome assembly Aet v5.0 features greater sequence contiguity and improved annotation.</title>
        <authorList>
            <person name="Wang L."/>
            <person name="Zhu T."/>
            <person name="Rodriguez J.C."/>
            <person name="Deal K.R."/>
            <person name="Dubcovsky J."/>
            <person name="McGuire P.E."/>
            <person name="Lux T."/>
            <person name="Spannagl M."/>
            <person name="Mayer K.F.X."/>
            <person name="Baldrich P."/>
            <person name="Meyers B.C."/>
            <person name="Huo N."/>
            <person name="Gu Y.Q."/>
            <person name="Zhou H."/>
            <person name="Devos K.M."/>
            <person name="Bennetzen J.L."/>
            <person name="Unver T."/>
            <person name="Budak H."/>
            <person name="Gulick P.J."/>
            <person name="Galiba G."/>
            <person name="Kalapos B."/>
            <person name="Nelson D.R."/>
            <person name="Li P."/>
            <person name="You F.M."/>
            <person name="Luo M.C."/>
            <person name="Dvorak J."/>
        </authorList>
    </citation>
    <scope>NUCLEOTIDE SEQUENCE [LARGE SCALE GENOMIC DNA]</scope>
    <source>
        <strain evidence="15">cv. AL8/78</strain>
    </source>
</reference>
<feature type="compositionally biased region" description="Polar residues" evidence="12">
    <location>
        <begin position="444"/>
        <end position="455"/>
    </location>
</feature>
<feature type="compositionally biased region" description="Polar residues" evidence="12">
    <location>
        <begin position="81"/>
        <end position="91"/>
    </location>
</feature>
<evidence type="ECO:0000256" key="11">
    <source>
        <dbReference type="PROSITE-ProRule" id="PRU00455"/>
    </source>
</evidence>
<reference evidence="15" key="3">
    <citation type="journal article" date="2017" name="Nature">
        <title>Genome sequence of the progenitor of the wheat D genome Aegilops tauschii.</title>
        <authorList>
            <person name="Luo M.C."/>
            <person name="Gu Y.Q."/>
            <person name="Puiu D."/>
            <person name="Wang H."/>
            <person name="Twardziok S.O."/>
            <person name="Deal K.R."/>
            <person name="Huo N."/>
            <person name="Zhu T."/>
            <person name="Wang L."/>
            <person name="Wang Y."/>
            <person name="McGuire P.E."/>
            <person name="Liu S."/>
            <person name="Long H."/>
            <person name="Ramasamy R.K."/>
            <person name="Rodriguez J.C."/>
            <person name="Van S.L."/>
            <person name="Yuan L."/>
            <person name="Wang Z."/>
            <person name="Xia Z."/>
            <person name="Xiao L."/>
            <person name="Anderson O.D."/>
            <person name="Ouyang S."/>
            <person name="Liang Y."/>
            <person name="Zimin A.V."/>
            <person name="Pertea G."/>
            <person name="Qi P."/>
            <person name="Bennetzen J.L."/>
            <person name="Dai X."/>
            <person name="Dawson M.W."/>
            <person name="Muller H.G."/>
            <person name="Kugler K."/>
            <person name="Rivarola-Duarte L."/>
            <person name="Spannagl M."/>
            <person name="Mayer K.F.X."/>
            <person name="Lu F.H."/>
            <person name="Bevan M.W."/>
            <person name="Leroy P."/>
            <person name="Li P."/>
            <person name="You F.M."/>
            <person name="Sun Q."/>
            <person name="Liu Z."/>
            <person name="Lyons E."/>
            <person name="Wicker T."/>
            <person name="Salzberg S.L."/>
            <person name="Devos K.M."/>
            <person name="Dvorak J."/>
        </authorList>
    </citation>
    <scope>NUCLEOTIDE SEQUENCE [LARGE SCALE GENOMIC DNA]</scope>
    <source>
        <strain evidence="15">cv. AL8/78</strain>
    </source>
</reference>
<name>A0A453DQE6_AEGTS</name>
<keyword evidence="7 11" id="KW-0863">Zinc-finger</keyword>
<dbReference type="PROSITE" id="PS50089">
    <property type="entry name" value="ZF_RING_2"/>
    <property type="match status" value="1"/>
</dbReference>
<comment type="pathway">
    <text evidence="2">Protein modification; protein ubiquitination.</text>
</comment>
<keyword evidence="16" id="KW-1185">Reference proteome</keyword>
<dbReference type="AlphaFoldDB" id="A0A453DQE6"/>
<evidence type="ECO:0000256" key="3">
    <source>
        <dbReference type="ARBA" id="ARBA00009119"/>
    </source>
</evidence>
<keyword evidence="8" id="KW-0833">Ubl conjugation pathway</keyword>
<comment type="catalytic activity">
    <reaction evidence="1">
        <text>S-ubiquitinyl-[E2 ubiquitin-conjugating enzyme]-L-cysteine + [acceptor protein]-L-lysine = [E2 ubiquitin-conjugating enzyme]-L-cysteine + N(6)-ubiquitinyl-[acceptor protein]-L-lysine.</text>
        <dbReference type="EC" id="2.3.2.27"/>
    </reaction>
</comment>
<evidence type="ECO:0000313" key="15">
    <source>
        <dbReference type="EnsemblPlants" id="AET3Gv20037900.1"/>
    </source>
</evidence>
<feature type="region of interest" description="Disordered" evidence="12">
    <location>
        <begin position="81"/>
        <end position="113"/>
    </location>
</feature>
<evidence type="ECO:0000256" key="10">
    <source>
        <dbReference type="ARBA" id="ARBA00024004"/>
    </source>
</evidence>
<feature type="region of interest" description="Disordered" evidence="12">
    <location>
        <begin position="1"/>
        <end position="45"/>
    </location>
</feature>
<dbReference type="GO" id="GO:0061630">
    <property type="term" value="F:ubiquitin protein ligase activity"/>
    <property type="evidence" value="ECO:0007669"/>
    <property type="project" value="UniProtKB-EC"/>
</dbReference>
<dbReference type="PANTHER" id="PTHR46632:SF4">
    <property type="entry name" value="SIAH-TYPE DOMAIN-CONTAINING PROTEIN"/>
    <property type="match status" value="1"/>
</dbReference>
<dbReference type="PROSITE" id="PS51081">
    <property type="entry name" value="ZF_SIAH"/>
    <property type="match status" value="1"/>
</dbReference>
<evidence type="ECO:0000259" key="13">
    <source>
        <dbReference type="PROSITE" id="PS50089"/>
    </source>
</evidence>
<evidence type="ECO:0000256" key="7">
    <source>
        <dbReference type="ARBA" id="ARBA00022771"/>
    </source>
</evidence>
<organism evidence="15 16">
    <name type="scientific">Aegilops tauschii subsp. strangulata</name>
    <name type="common">Goatgrass</name>
    <dbReference type="NCBI Taxonomy" id="200361"/>
    <lineage>
        <taxon>Eukaryota</taxon>
        <taxon>Viridiplantae</taxon>
        <taxon>Streptophyta</taxon>
        <taxon>Embryophyta</taxon>
        <taxon>Tracheophyta</taxon>
        <taxon>Spermatophyta</taxon>
        <taxon>Magnoliopsida</taxon>
        <taxon>Liliopsida</taxon>
        <taxon>Poales</taxon>
        <taxon>Poaceae</taxon>
        <taxon>BOP clade</taxon>
        <taxon>Pooideae</taxon>
        <taxon>Triticodae</taxon>
        <taxon>Triticeae</taxon>
        <taxon>Triticinae</taxon>
        <taxon>Aegilops</taxon>
    </lineage>
</organism>
<dbReference type="InterPro" id="IPR044286">
    <property type="entry name" value="SINL_plant"/>
</dbReference>
<keyword evidence="9" id="KW-0862">Zinc</keyword>
<dbReference type="PANTHER" id="PTHR46632">
    <property type="entry name" value="E3 UBIQUITIN-PROTEIN LIGASE SINA-LIKE 4"/>
    <property type="match status" value="1"/>
</dbReference>
<dbReference type="InterPro" id="IPR001841">
    <property type="entry name" value="Znf_RING"/>
</dbReference>
<keyword evidence="6" id="KW-0479">Metal-binding</keyword>
<keyword evidence="5" id="KW-0808">Transferase</keyword>
<dbReference type="Gramene" id="AET3Gv20037900.1">
    <property type="protein sequence ID" value="AET3Gv20037900.1"/>
    <property type="gene ID" value="AET3Gv20037900"/>
</dbReference>
<dbReference type="InterPro" id="IPR013010">
    <property type="entry name" value="Znf_SIAH"/>
</dbReference>